<name>A0A9Q3FYT1_9BASI</name>
<protein>
    <submittedName>
        <fullName evidence="3">Uncharacterized protein</fullName>
    </submittedName>
</protein>
<dbReference type="Proteomes" id="UP000765509">
    <property type="component" value="Unassembled WGS sequence"/>
</dbReference>
<organism evidence="3 4">
    <name type="scientific">Austropuccinia psidii MF-1</name>
    <dbReference type="NCBI Taxonomy" id="1389203"/>
    <lineage>
        <taxon>Eukaryota</taxon>
        <taxon>Fungi</taxon>
        <taxon>Dikarya</taxon>
        <taxon>Basidiomycota</taxon>
        <taxon>Pucciniomycotina</taxon>
        <taxon>Pucciniomycetes</taxon>
        <taxon>Pucciniales</taxon>
        <taxon>Sphaerophragmiaceae</taxon>
        <taxon>Austropuccinia</taxon>
    </lineage>
</organism>
<dbReference type="EMBL" id="AVOT02051417">
    <property type="protein sequence ID" value="MBW0546425.1"/>
    <property type="molecule type" value="Genomic_DNA"/>
</dbReference>
<comment type="caution">
    <text evidence="3">The sequence shown here is derived from an EMBL/GenBank/DDBJ whole genome shotgun (WGS) entry which is preliminary data.</text>
</comment>
<feature type="chain" id="PRO_5040148158" evidence="2">
    <location>
        <begin position="26"/>
        <end position="163"/>
    </location>
</feature>
<evidence type="ECO:0000313" key="3">
    <source>
        <dbReference type="EMBL" id="MBW0546425.1"/>
    </source>
</evidence>
<sequence length="163" mass="18402">MVSGAALWTVFIILSTFGLLEPVLSQSDLYQTQETHQRKAQHHTKHHSWKHRPKSRPERKGAHQRVRKNQMTLKKLRAQEARRTTTARPSPLPSAIYKRSAATDTLPKLENKFIPAPLAAPSFRGETGRTGQSSPSLPQKFQTNSSIVPMSFDESEANFDTFP</sequence>
<reference evidence="3" key="1">
    <citation type="submission" date="2021-03" db="EMBL/GenBank/DDBJ databases">
        <title>Draft genome sequence of rust myrtle Austropuccinia psidii MF-1, a brazilian biotype.</title>
        <authorList>
            <person name="Quecine M.C."/>
            <person name="Pachon D.M.R."/>
            <person name="Bonatelli M.L."/>
            <person name="Correr F.H."/>
            <person name="Franceschini L.M."/>
            <person name="Leite T.F."/>
            <person name="Margarido G.R.A."/>
            <person name="Almeida C.A."/>
            <person name="Ferrarezi J.A."/>
            <person name="Labate C.A."/>
        </authorList>
    </citation>
    <scope>NUCLEOTIDE SEQUENCE</scope>
    <source>
        <strain evidence="3">MF-1</strain>
    </source>
</reference>
<feature type="region of interest" description="Disordered" evidence="1">
    <location>
        <begin position="119"/>
        <end position="163"/>
    </location>
</feature>
<evidence type="ECO:0000256" key="2">
    <source>
        <dbReference type="SAM" id="SignalP"/>
    </source>
</evidence>
<evidence type="ECO:0000313" key="4">
    <source>
        <dbReference type="Proteomes" id="UP000765509"/>
    </source>
</evidence>
<feature type="region of interest" description="Disordered" evidence="1">
    <location>
        <begin position="31"/>
        <end position="99"/>
    </location>
</feature>
<accession>A0A9Q3FYT1</accession>
<keyword evidence="2" id="KW-0732">Signal</keyword>
<keyword evidence="4" id="KW-1185">Reference proteome</keyword>
<evidence type="ECO:0000256" key="1">
    <source>
        <dbReference type="SAM" id="MobiDB-lite"/>
    </source>
</evidence>
<feature type="compositionally biased region" description="Basic residues" evidence="1">
    <location>
        <begin position="38"/>
        <end position="54"/>
    </location>
</feature>
<feature type="signal peptide" evidence="2">
    <location>
        <begin position="1"/>
        <end position="25"/>
    </location>
</feature>
<feature type="compositionally biased region" description="Polar residues" evidence="1">
    <location>
        <begin position="129"/>
        <end position="148"/>
    </location>
</feature>
<gene>
    <name evidence="3" type="ORF">O181_086140</name>
</gene>
<dbReference type="AlphaFoldDB" id="A0A9Q3FYT1"/>
<proteinExistence type="predicted"/>